<protein>
    <submittedName>
        <fullName evidence="2">Uncharacterized protein</fullName>
    </submittedName>
</protein>
<feature type="region of interest" description="Disordered" evidence="1">
    <location>
        <begin position="22"/>
        <end position="42"/>
    </location>
</feature>
<accession>A0A327YPZ5</accession>
<evidence type="ECO:0000256" key="1">
    <source>
        <dbReference type="SAM" id="MobiDB-lite"/>
    </source>
</evidence>
<reference evidence="2 3" key="1">
    <citation type="submission" date="2018-06" db="EMBL/GenBank/DDBJ databases">
        <title>Genomic Encyclopedia of Type Strains, Phase III (KMG-III): the genomes of soil and plant-associated and newly described type strains.</title>
        <authorList>
            <person name="Whitman W."/>
        </authorList>
    </citation>
    <scope>NUCLEOTIDE SEQUENCE [LARGE SCALE GENOMIC DNA]</scope>
    <source>
        <strain evidence="2 3">CGMCC 1.8979</strain>
    </source>
</reference>
<dbReference type="EMBL" id="QLMH01000002">
    <property type="protein sequence ID" value="RAK22317.1"/>
    <property type="molecule type" value="Genomic_DNA"/>
</dbReference>
<evidence type="ECO:0000313" key="3">
    <source>
        <dbReference type="Proteomes" id="UP000248555"/>
    </source>
</evidence>
<proteinExistence type="predicted"/>
<keyword evidence="3" id="KW-1185">Reference proteome</keyword>
<comment type="caution">
    <text evidence="2">The sequence shown here is derived from an EMBL/GenBank/DDBJ whole genome shotgun (WGS) entry which is preliminary data.</text>
</comment>
<dbReference type="Proteomes" id="UP000248555">
    <property type="component" value="Unassembled WGS sequence"/>
</dbReference>
<evidence type="ECO:0000313" key="2">
    <source>
        <dbReference type="EMBL" id="RAK22317.1"/>
    </source>
</evidence>
<name>A0A327YPZ5_9BACL</name>
<gene>
    <name evidence="2" type="ORF">B0I26_102309</name>
</gene>
<organism evidence="2 3">
    <name type="scientific">Paranoxybacillus vitaminiphilus</name>
    <dbReference type="NCBI Taxonomy" id="581036"/>
    <lineage>
        <taxon>Bacteria</taxon>
        <taxon>Bacillati</taxon>
        <taxon>Bacillota</taxon>
        <taxon>Bacilli</taxon>
        <taxon>Bacillales</taxon>
        <taxon>Anoxybacillaceae</taxon>
        <taxon>Paranoxybacillus</taxon>
    </lineage>
</organism>
<sequence>MVSGLIGRKTNYSLNGIELEEEHNKQEAKLTEKSKERTWGKI</sequence>
<dbReference type="AlphaFoldDB" id="A0A327YPZ5"/>